<name>A0AAX0WN35_9GAMM</name>
<dbReference type="Proteomes" id="UP000192511">
    <property type="component" value="Unassembled WGS sequence"/>
</dbReference>
<comment type="caution">
    <text evidence="1">The sequence shown here is derived from an EMBL/GenBank/DDBJ whole genome shotgun (WGS) entry which is preliminary data.</text>
</comment>
<evidence type="ECO:0000313" key="2">
    <source>
        <dbReference type="Proteomes" id="UP000192511"/>
    </source>
</evidence>
<dbReference type="RefSeq" id="WP_019233971.1">
    <property type="nucleotide sequence ID" value="NZ_CAAAHR010000005.1"/>
</dbReference>
<dbReference type="EMBL" id="NBTX02000004">
    <property type="protein sequence ID" value="PNL60227.1"/>
    <property type="molecule type" value="Genomic_DNA"/>
</dbReference>
<reference evidence="1" key="1">
    <citation type="submission" date="2017-12" db="EMBL/GenBank/DDBJ databases">
        <title>FDA dAtabase for Regulatory Grade micrObial Sequences (FDA-ARGOS): Supporting development and validation of Infectious Disease Dx tests.</title>
        <authorList>
            <person name="Kerrigan L."/>
            <person name="Tallon L.J."/>
            <person name="Sadzewicz L."/>
            <person name="Sengamalay N."/>
            <person name="Ott S."/>
            <person name="Godinez A."/>
            <person name="Nagaraj S."/>
            <person name="Vavikolanu K."/>
            <person name="Vyas G."/>
            <person name="Nadendla S."/>
            <person name="Aluvathingal J."/>
            <person name="Sichtig H."/>
        </authorList>
    </citation>
    <scope>NUCLEOTIDE SEQUENCE [LARGE SCALE GENOMIC DNA]</scope>
    <source>
        <strain evidence="1">FDAARGOS_200</strain>
    </source>
</reference>
<proteinExistence type="predicted"/>
<evidence type="ECO:0000313" key="1">
    <source>
        <dbReference type="EMBL" id="PNL60227.1"/>
    </source>
</evidence>
<sequence>MYDLAKKYIRSQISLPQKDNLIAELEYIEKSDDKLSLLPNFILKLYDIAEQQNYLNRENASVPIQRIAECPPIYQAIKILTDAAVQLKIEWLQQIKTQEQLNQLIAIFPQNIRIDSKESFIQAIQFYFRISLITGQKDNLEQFNWWKEEDHYFKYPTELFKEKGIICDRLDVDAILSLQHFSTLPIETVIRRQDSQYQMQPGFVSLGTDEAAQYDPETRMIHKLLSPHYKEGERVGKPVDLKGTEDYPVRLLSTRVTNCHTVIIRDSRNQYLMLHVSPASITGASDNPFFFSTPKKAYLDLQPLYTNAELGLQKNSTIDIVVVDNGDYFDLEQLKKRLPEGIQINSLATMSPKIDAGQYYSVCFVPGENTIYIQSKNNFVEHTHIFMPQEHPHDLKAQPM</sequence>
<gene>
    <name evidence="1" type="ORF">A6J39_002835</name>
</gene>
<dbReference type="AlphaFoldDB" id="A0AAX0WN35"/>
<dbReference type="GeneID" id="98064597"/>
<accession>A0AAX0WN35</accession>
<evidence type="ECO:0008006" key="3">
    <source>
        <dbReference type="Google" id="ProtNLM"/>
    </source>
</evidence>
<organism evidence="1 2">
    <name type="scientific">Legionella anisa</name>
    <dbReference type="NCBI Taxonomy" id="28082"/>
    <lineage>
        <taxon>Bacteria</taxon>
        <taxon>Pseudomonadati</taxon>
        <taxon>Pseudomonadota</taxon>
        <taxon>Gammaproteobacteria</taxon>
        <taxon>Legionellales</taxon>
        <taxon>Legionellaceae</taxon>
        <taxon>Legionella</taxon>
    </lineage>
</organism>
<keyword evidence="2" id="KW-1185">Reference proteome</keyword>
<protein>
    <recommendedName>
        <fullName evidence="3">FHA domain-containing protein</fullName>
    </recommendedName>
</protein>